<comment type="caution">
    <text evidence="2">The sequence shown here is derived from an EMBL/GenBank/DDBJ whole genome shotgun (WGS) entry which is preliminary data.</text>
</comment>
<dbReference type="PANTHER" id="PTHR10704:SF44">
    <property type="entry name" value="LD35051P-RELATED"/>
    <property type="match status" value="1"/>
</dbReference>
<evidence type="ECO:0000256" key="1">
    <source>
        <dbReference type="SAM" id="MobiDB-lite"/>
    </source>
</evidence>
<feature type="region of interest" description="Disordered" evidence="1">
    <location>
        <begin position="1"/>
        <end position="20"/>
    </location>
</feature>
<reference evidence="2 3" key="1">
    <citation type="submission" date="2022-06" db="EMBL/GenBank/DDBJ databases">
        <title>Actinoplanes abujensis sp. nov., isolated from Nigerian arid soil.</title>
        <authorList>
            <person name="Ding P."/>
        </authorList>
    </citation>
    <scope>NUCLEOTIDE SEQUENCE [LARGE SCALE GENOMIC DNA]</scope>
    <source>
        <strain evidence="3">TRM88002</strain>
    </source>
</reference>
<protein>
    <submittedName>
        <fullName evidence="2">Sulfotransferase</fullName>
    </submittedName>
</protein>
<name>A0ABT0YBX7_9ACTN</name>
<dbReference type="EMBL" id="JAMQOL010000060">
    <property type="protein sequence ID" value="MCM4083548.1"/>
    <property type="molecule type" value="Genomic_DNA"/>
</dbReference>
<evidence type="ECO:0000313" key="2">
    <source>
        <dbReference type="EMBL" id="MCM4083548.1"/>
    </source>
</evidence>
<dbReference type="Gene3D" id="3.40.50.300">
    <property type="entry name" value="P-loop containing nucleotide triphosphate hydrolases"/>
    <property type="match status" value="1"/>
</dbReference>
<proteinExistence type="predicted"/>
<accession>A0ABT0YBX7</accession>
<dbReference type="Pfam" id="PF13469">
    <property type="entry name" value="Sulfotransfer_3"/>
    <property type="match status" value="1"/>
</dbReference>
<gene>
    <name evidence="2" type="ORF">LXN57_38975</name>
</gene>
<dbReference type="InterPro" id="IPR027417">
    <property type="entry name" value="P-loop_NTPase"/>
</dbReference>
<dbReference type="Proteomes" id="UP001523216">
    <property type="component" value="Unassembled WGS sequence"/>
</dbReference>
<organism evidence="2 3">
    <name type="scientific">Paractinoplanes hotanensis</name>
    <dbReference type="NCBI Taxonomy" id="2906497"/>
    <lineage>
        <taxon>Bacteria</taxon>
        <taxon>Bacillati</taxon>
        <taxon>Actinomycetota</taxon>
        <taxon>Actinomycetes</taxon>
        <taxon>Micromonosporales</taxon>
        <taxon>Micromonosporaceae</taxon>
        <taxon>Paractinoplanes</taxon>
    </lineage>
</organism>
<dbReference type="PANTHER" id="PTHR10704">
    <property type="entry name" value="CARBOHYDRATE SULFOTRANSFERASE"/>
    <property type="match status" value="1"/>
</dbReference>
<feature type="compositionally biased region" description="Basic and acidic residues" evidence="1">
    <location>
        <begin position="1"/>
        <end position="14"/>
    </location>
</feature>
<keyword evidence="3" id="KW-1185">Reference proteome</keyword>
<dbReference type="SUPFAM" id="SSF52540">
    <property type="entry name" value="P-loop containing nucleoside triphosphate hydrolases"/>
    <property type="match status" value="1"/>
</dbReference>
<dbReference type="InterPro" id="IPR051135">
    <property type="entry name" value="Gal/GlcNAc/GalNAc_ST"/>
</dbReference>
<sequence>MNARPEDGARRSEGPDGPVLIIGTERSGSNLLRLVLNSHSRIAVPHPPHFMRYLAPVADAYGDLTVEDNRRRLVRDAGLLLERHISPWPHRIDRDLAVARAAPSLFGVVAEFYEQYRQAEGKARWGCKSTFMVDHVADVLAQYPAARFIWLVRDPRDVAASARRAVFGHCHPYLTAVLWTRQQRTASAALARYGPEVVHRLRYEDLVQEPVAAITRMCGWLGESPEPAMFAHDRTPQAQALASLSESWRNAARPVTAASVGTWRGRLGPPEVAQVQAVAGPMMAKLGYTAATGLPAAAVPPALLRLREGTLRAGVEYRSLRRDRNTLRRWWRDATVHYIRARARRL</sequence>
<evidence type="ECO:0000313" key="3">
    <source>
        <dbReference type="Proteomes" id="UP001523216"/>
    </source>
</evidence>
<dbReference type="RefSeq" id="WP_251803247.1">
    <property type="nucleotide sequence ID" value="NZ_JAMQOL010000060.1"/>
</dbReference>